<dbReference type="FunFam" id="3.30.710.10:FF:000005">
    <property type="entry name" value="Potassium channel tetramerization domain-containing 17"/>
    <property type="match status" value="2"/>
</dbReference>
<reference evidence="2" key="1">
    <citation type="submission" date="2021-02" db="EMBL/GenBank/DDBJ databases">
        <authorList>
            <person name="Nowell W R."/>
        </authorList>
    </citation>
    <scope>NUCLEOTIDE SEQUENCE</scope>
</reference>
<proteinExistence type="predicted"/>
<dbReference type="InterPro" id="IPR003131">
    <property type="entry name" value="T1-type_BTB"/>
</dbReference>
<dbReference type="PANTHER" id="PTHR14958">
    <property type="entry name" value="POTASSIUM CHANNEL TETRAMERISATION DOMAIN CONTAINING PROTEIN"/>
    <property type="match status" value="1"/>
</dbReference>
<evidence type="ECO:0000259" key="1">
    <source>
        <dbReference type="PROSITE" id="PS50097"/>
    </source>
</evidence>
<dbReference type="PROSITE" id="PS50097">
    <property type="entry name" value="BTB"/>
    <property type="match status" value="2"/>
</dbReference>
<name>A0A813VHH2_9BILA</name>
<dbReference type="Pfam" id="PF02214">
    <property type="entry name" value="BTB_2"/>
    <property type="match status" value="2"/>
</dbReference>
<dbReference type="GO" id="GO:0097602">
    <property type="term" value="F:cullin family protein binding"/>
    <property type="evidence" value="ECO:0007669"/>
    <property type="project" value="TreeGrafter"/>
</dbReference>
<dbReference type="EMBL" id="CAJNOG010000047">
    <property type="protein sequence ID" value="CAF0838571.1"/>
    <property type="molecule type" value="Genomic_DNA"/>
</dbReference>
<dbReference type="GO" id="GO:0005737">
    <property type="term" value="C:cytoplasm"/>
    <property type="evidence" value="ECO:0007669"/>
    <property type="project" value="TreeGrafter"/>
</dbReference>
<dbReference type="GO" id="GO:0031463">
    <property type="term" value="C:Cul3-RING ubiquitin ligase complex"/>
    <property type="evidence" value="ECO:0007669"/>
    <property type="project" value="TreeGrafter"/>
</dbReference>
<organism evidence="2 3">
    <name type="scientific">Adineta steineri</name>
    <dbReference type="NCBI Taxonomy" id="433720"/>
    <lineage>
        <taxon>Eukaryota</taxon>
        <taxon>Metazoa</taxon>
        <taxon>Spiralia</taxon>
        <taxon>Gnathifera</taxon>
        <taxon>Rotifera</taxon>
        <taxon>Eurotatoria</taxon>
        <taxon>Bdelloidea</taxon>
        <taxon>Adinetida</taxon>
        <taxon>Adinetidae</taxon>
        <taxon>Adineta</taxon>
    </lineage>
</organism>
<gene>
    <name evidence="2" type="ORF">JYZ213_LOCUS7231</name>
</gene>
<dbReference type="InterPro" id="IPR011333">
    <property type="entry name" value="SKP1/BTB/POZ_sf"/>
</dbReference>
<dbReference type="Gene3D" id="6.10.140.750">
    <property type="match status" value="2"/>
</dbReference>
<comment type="caution">
    <text evidence="2">The sequence shown here is derived from an EMBL/GenBank/DDBJ whole genome shotgun (WGS) entry which is preliminary data.</text>
</comment>
<dbReference type="SUPFAM" id="SSF54695">
    <property type="entry name" value="POZ domain"/>
    <property type="match status" value="2"/>
</dbReference>
<dbReference type="SMART" id="SM00225">
    <property type="entry name" value="BTB"/>
    <property type="match status" value="2"/>
</dbReference>
<evidence type="ECO:0000313" key="2">
    <source>
        <dbReference type="EMBL" id="CAF0838571.1"/>
    </source>
</evidence>
<sequence length="329" mass="38079">MLTVEENSETISLSNIDTQSKLFDTKGDWILLNVGGRHFLTTRSTLLKEESFLGRLCQSESDLKTDVDAKGGYLIDRDPNYFNVILNYLRHGKLILEANLVEEGVLEEAEFYNIQTLIELVKERIRERDKRKMDDVSDWILLNVGGRHFLTTRSTLLKEESFLGRLCQSESDLKTDVDAKGGYLIDRDPNYFNVILNYLRHGKLILEANLVEEGVLEEAEFYNIQTLIELVKERIRERDKRKMDDGTANRVYRVMQCKEKEITQLMSSLSDGWKFEQLIGHSPVGSSYIYPEGEFLCIVSKQYDRGLREETNACLSPRVKILQERGSRM</sequence>
<dbReference type="PANTHER" id="PTHR14958:SF29">
    <property type="entry name" value="INSOMNIAC, ISOFORM B"/>
    <property type="match status" value="1"/>
</dbReference>
<feature type="domain" description="BTB" evidence="1">
    <location>
        <begin position="140"/>
        <end position="208"/>
    </location>
</feature>
<dbReference type="GO" id="GO:0051260">
    <property type="term" value="P:protein homooligomerization"/>
    <property type="evidence" value="ECO:0007669"/>
    <property type="project" value="InterPro"/>
</dbReference>
<accession>A0A813VHH2</accession>
<dbReference type="AlphaFoldDB" id="A0A813VHH2"/>
<protein>
    <recommendedName>
        <fullName evidence="1">BTB domain-containing protein</fullName>
    </recommendedName>
</protein>
<dbReference type="GO" id="GO:0043161">
    <property type="term" value="P:proteasome-mediated ubiquitin-dependent protein catabolic process"/>
    <property type="evidence" value="ECO:0007669"/>
    <property type="project" value="TreeGrafter"/>
</dbReference>
<feature type="domain" description="BTB" evidence="1">
    <location>
        <begin position="30"/>
        <end position="98"/>
    </location>
</feature>
<dbReference type="InterPro" id="IPR000210">
    <property type="entry name" value="BTB/POZ_dom"/>
</dbReference>
<evidence type="ECO:0000313" key="3">
    <source>
        <dbReference type="Proteomes" id="UP000663845"/>
    </source>
</evidence>
<dbReference type="Gene3D" id="3.30.710.10">
    <property type="entry name" value="Potassium Channel Kv1.1, Chain A"/>
    <property type="match status" value="2"/>
</dbReference>
<dbReference type="Proteomes" id="UP000663845">
    <property type="component" value="Unassembled WGS sequence"/>
</dbReference>
<dbReference type="Gene3D" id="3.30.70.2000">
    <property type="match status" value="1"/>
</dbReference>